<reference evidence="2 3" key="1">
    <citation type="submission" date="2022-04" db="EMBL/GenBank/DDBJ databases">
        <title>Roseobacter sp. WL0113 is a bacterium isolated from neritic sediment.</title>
        <authorList>
            <person name="Wang L."/>
            <person name="He W."/>
            <person name="Zhang D.-F."/>
        </authorList>
    </citation>
    <scope>NUCLEOTIDE SEQUENCE [LARGE SCALE GENOMIC DNA]</scope>
    <source>
        <strain evidence="2 3">WL0113</strain>
    </source>
</reference>
<dbReference type="EMBL" id="JALIEB010000010">
    <property type="protein sequence ID" value="MCV3272745.1"/>
    <property type="molecule type" value="Genomic_DNA"/>
</dbReference>
<dbReference type="InterPro" id="IPR036852">
    <property type="entry name" value="Peptidase_S8/S53_dom_sf"/>
</dbReference>
<protein>
    <submittedName>
        <fullName evidence="2">S8/S53 family peptidase</fullName>
    </submittedName>
</protein>
<dbReference type="CDD" id="cd00306">
    <property type="entry name" value="Peptidases_S8_S53"/>
    <property type="match status" value="1"/>
</dbReference>
<evidence type="ECO:0000313" key="2">
    <source>
        <dbReference type="EMBL" id="MCV3272745.1"/>
    </source>
</evidence>
<dbReference type="Proteomes" id="UP001208690">
    <property type="component" value="Unassembled WGS sequence"/>
</dbReference>
<dbReference type="SUPFAM" id="SSF52743">
    <property type="entry name" value="Subtilisin-like"/>
    <property type="match status" value="1"/>
</dbReference>
<dbReference type="InterPro" id="IPR000209">
    <property type="entry name" value="Peptidase_S8/S53_dom"/>
</dbReference>
<organism evidence="2 3">
    <name type="scientific">Roseobacter sinensis</name>
    <dbReference type="NCBI Taxonomy" id="2931391"/>
    <lineage>
        <taxon>Bacteria</taxon>
        <taxon>Pseudomonadati</taxon>
        <taxon>Pseudomonadota</taxon>
        <taxon>Alphaproteobacteria</taxon>
        <taxon>Rhodobacterales</taxon>
        <taxon>Roseobacteraceae</taxon>
        <taxon>Roseobacter</taxon>
    </lineage>
</organism>
<proteinExistence type="predicted"/>
<dbReference type="Pfam" id="PF00082">
    <property type="entry name" value="Peptidase_S8"/>
    <property type="match status" value="1"/>
</dbReference>
<evidence type="ECO:0000313" key="3">
    <source>
        <dbReference type="Proteomes" id="UP001208690"/>
    </source>
</evidence>
<evidence type="ECO:0000259" key="1">
    <source>
        <dbReference type="Pfam" id="PF00082"/>
    </source>
</evidence>
<feature type="domain" description="Peptidase S8/S53" evidence="1">
    <location>
        <begin position="263"/>
        <end position="407"/>
    </location>
</feature>
<accession>A0ABT3BGM8</accession>
<keyword evidence="3" id="KW-1185">Reference proteome</keyword>
<name>A0ABT3BGM8_9RHOB</name>
<dbReference type="Gene3D" id="3.40.50.200">
    <property type="entry name" value="Peptidase S8/S53 domain"/>
    <property type="match status" value="1"/>
</dbReference>
<comment type="caution">
    <text evidence="2">The sequence shown here is derived from an EMBL/GenBank/DDBJ whole genome shotgun (WGS) entry which is preliminary data.</text>
</comment>
<sequence length="443" mass="48200">MSERHRYFIWRGVAGFDDEVRKLIAISFEYEQEMTRVTDEFAVVFVTEEDIRSSFPSFEEGQIVVPQETKTRSQFNLGGQFLLGVDAPIALAEHGGRRNVPPAAPAFDRLRAETLIDADALRAFSASGCQPVNVVIVDGGLDEGYLSSIGYTKGVEAIPNLMGSKTQPHVQETRRHANAVARSVLSIAPDVKLVDAPILPDRIENADLFASRVIELIFRLLDLIGSRQDESWVVVCAWGLLDRKYDRFLGTYADDRRHPLSVVLEYLVSKNVDVIFSAGNNGMFWPDPRSGPTDRGPFQSIMGSNGLGTVLTVGAVDAIGQWIGESAQGPEPAGLRSPAIGPEARKPDVCAPSWFRETDNRHAAFTGTSGACAVAAGVVAAVRTRVPADLLSPAALIDKIRETARREGYTEGSGRTTPAEWRFGSGIIDCAALADCLERLEQV</sequence>
<dbReference type="RefSeq" id="WP_263845065.1">
    <property type="nucleotide sequence ID" value="NZ_JALIEB010000010.1"/>
</dbReference>
<gene>
    <name evidence="2" type="ORF">MUB52_15030</name>
</gene>